<evidence type="ECO:0000313" key="1">
    <source>
        <dbReference type="EMBL" id="SDD57701.1"/>
    </source>
</evidence>
<keyword evidence="2" id="KW-1185">Reference proteome</keyword>
<evidence type="ECO:0000313" key="2">
    <source>
        <dbReference type="Proteomes" id="UP000199494"/>
    </source>
</evidence>
<dbReference type="KEGG" id="pmad:BAY61_17395"/>
<protein>
    <submittedName>
        <fullName evidence="1">Uncharacterized protein</fullName>
    </submittedName>
</protein>
<organism evidence="1 2">
    <name type="scientific">Prauserella marina</name>
    <dbReference type="NCBI Taxonomy" id="530584"/>
    <lineage>
        <taxon>Bacteria</taxon>
        <taxon>Bacillati</taxon>
        <taxon>Actinomycetota</taxon>
        <taxon>Actinomycetes</taxon>
        <taxon>Pseudonocardiales</taxon>
        <taxon>Pseudonocardiaceae</taxon>
        <taxon>Prauserella</taxon>
    </lineage>
</organism>
<dbReference type="EMBL" id="FMZE01000010">
    <property type="protein sequence ID" value="SDD57701.1"/>
    <property type="molecule type" value="Genomic_DNA"/>
</dbReference>
<proteinExistence type="predicted"/>
<dbReference type="STRING" id="530584.SAMN05421630_11035"/>
<reference evidence="1 2" key="1">
    <citation type="submission" date="2016-10" db="EMBL/GenBank/DDBJ databases">
        <authorList>
            <person name="de Groot N.N."/>
        </authorList>
    </citation>
    <scope>NUCLEOTIDE SEQUENCE [LARGE SCALE GENOMIC DNA]</scope>
    <source>
        <strain evidence="1 2">CGMCC 4.5506</strain>
    </source>
</reference>
<name>A0A222VRF2_9PSEU</name>
<dbReference type="AlphaFoldDB" id="A0A222VRF2"/>
<accession>A0A222VRF2</accession>
<dbReference type="OrthoDB" id="3698552at2"/>
<dbReference type="Proteomes" id="UP000199494">
    <property type="component" value="Unassembled WGS sequence"/>
</dbReference>
<gene>
    <name evidence="1" type="ORF">SAMN05421630_11035</name>
</gene>
<sequence length="152" mass="15708">MQRAVLSIVAVVAAAAIAAVGIAMHAFEPDVAPVARDVAPAMAKPAERQPAQPHRIRITVSGPQDTLMRVSRGNSGTTQVALRGQPFDHAFVEPAGGTGYLGIKVAAASKDPTEQPVRCVITVDDVPVADQTAAVVDESGLAQVQCRVPTPV</sequence>
<dbReference type="RefSeq" id="WP_091808611.1">
    <property type="nucleotide sequence ID" value="NZ_CP016353.1"/>
</dbReference>